<dbReference type="InterPro" id="IPR043504">
    <property type="entry name" value="Peptidase_S1_PA_chymotrypsin"/>
</dbReference>
<evidence type="ECO:0008006" key="7">
    <source>
        <dbReference type="Google" id="ProtNLM"/>
    </source>
</evidence>
<feature type="domain" description="Sushi" evidence="5">
    <location>
        <begin position="66"/>
        <end position="117"/>
    </location>
</feature>
<dbReference type="FunFam" id="2.40.10.10:FF:000068">
    <property type="entry name" value="transmembrane protease serine 2"/>
    <property type="match status" value="1"/>
</dbReference>
<feature type="domain" description="Sushi" evidence="5">
    <location>
        <begin position="474"/>
        <end position="529"/>
    </location>
</feature>
<dbReference type="Gene3D" id="2.10.70.10">
    <property type="entry name" value="Complement Module, domain 1"/>
    <property type="match status" value="3"/>
</dbReference>
<feature type="chain" id="PRO_5008587025" description="Peptidase S1 domain-containing protein" evidence="3">
    <location>
        <begin position="17"/>
        <end position="814"/>
    </location>
</feature>
<dbReference type="SUPFAM" id="SSF50494">
    <property type="entry name" value="Trypsin-like serine proteases"/>
    <property type="match status" value="1"/>
</dbReference>
<keyword evidence="2" id="KW-0768">Sushi</keyword>
<accession>A0A1B6KZS1</accession>
<dbReference type="CDD" id="cd00033">
    <property type="entry name" value="CCP"/>
    <property type="match status" value="2"/>
</dbReference>
<dbReference type="Pfam" id="PF00084">
    <property type="entry name" value="Sushi"/>
    <property type="match status" value="2"/>
</dbReference>
<dbReference type="PANTHER" id="PTHR24252:SF7">
    <property type="entry name" value="HYALIN"/>
    <property type="match status" value="1"/>
</dbReference>
<dbReference type="PROSITE" id="PS50923">
    <property type="entry name" value="SUSHI"/>
    <property type="match status" value="4"/>
</dbReference>
<dbReference type="InterPro" id="IPR001254">
    <property type="entry name" value="Trypsin_dom"/>
</dbReference>
<evidence type="ECO:0000256" key="2">
    <source>
        <dbReference type="PROSITE-ProRule" id="PRU00302"/>
    </source>
</evidence>
<name>A0A1B6KZS1_9HEMI</name>
<keyword evidence="1 2" id="KW-1015">Disulfide bond</keyword>
<dbReference type="PRINTS" id="PR00722">
    <property type="entry name" value="CHYMOTRYPSIN"/>
</dbReference>
<dbReference type="EMBL" id="GEBQ01023018">
    <property type="protein sequence ID" value="JAT16959.1"/>
    <property type="molecule type" value="Transcribed_RNA"/>
</dbReference>
<evidence type="ECO:0000256" key="1">
    <source>
        <dbReference type="ARBA" id="ARBA00023157"/>
    </source>
</evidence>
<evidence type="ECO:0000259" key="5">
    <source>
        <dbReference type="PROSITE" id="PS50923"/>
    </source>
</evidence>
<dbReference type="InterPro" id="IPR018114">
    <property type="entry name" value="TRYPSIN_HIS"/>
</dbReference>
<dbReference type="PANTHER" id="PTHR24252">
    <property type="entry name" value="ACROSIN-RELATED"/>
    <property type="match status" value="1"/>
</dbReference>
<dbReference type="CDD" id="cd00190">
    <property type="entry name" value="Tryp_SPc"/>
    <property type="match status" value="1"/>
</dbReference>
<dbReference type="InterPro" id="IPR000436">
    <property type="entry name" value="Sushi_SCR_CCP_dom"/>
</dbReference>
<evidence type="ECO:0000259" key="4">
    <source>
        <dbReference type="PROSITE" id="PS50240"/>
    </source>
</evidence>
<evidence type="ECO:0000313" key="6">
    <source>
        <dbReference type="EMBL" id="JAT16959.1"/>
    </source>
</evidence>
<dbReference type="PROSITE" id="PS00134">
    <property type="entry name" value="TRYPSIN_HIS"/>
    <property type="match status" value="1"/>
</dbReference>
<proteinExistence type="predicted"/>
<comment type="caution">
    <text evidence="2">Lacks conserved residue(s) required for the propagation of feature annotation.</text>
</comment>
<protein>
    <recommendedName>
        <fullName evidence="7">Peptidase S1 domain-containing protein</fullName>
    </recommendedName>
</protein>
<feature type="signal peptide" evidence="3">
    <location>
        <begin position="1"/>
        <end position="16"/>
    </location>
</feature>
<dbReference type="SMART" id="SM00020">
    <property type="entry name" value="Tryp_SPc"/>
    <property type="match status" value="1"/>
</dbReference>
<evidence type="ECO:0000256" key="3">
    <source>
        <dbReference type="SAM" id="SignalP"/>
    </source>
</evidence>
<dbReference type="SMART" id="SM00032">
    <property type="entry name" value="CCP"/>
    <property type="match status" value="6"/>
</dbReference>
<dbReference type="InterPro" id="IPR001314">
    <property type="entry name" value="Peptidase_S1A"/>
</dbReference>
<reference evidence="6" key="1">
    <citation type="submission" date="2015-11" db="EMBL/GenBank/DDBJ databases">
        <title>De novo transcriptome assembly of four potential Pierce s Disease insect vectors from Arizona vineyards.</title>
        <authorList>
            <person name="Tassone E.E."/>
        </authorList>
    </citation>
    <scope>NUCLEOTIDE SEQUENCE</scope>
</reference>
<dbReference type="AlphaFoldDB" id="A0A1B6KZS1"/>
<dbReference type="Pfam" id="PF00089">
    <property type="entry name" value="Trypsin"/>
    <property type="match status" value="1"/>
</dbReference>
<feature type="domain" description="Sushi" evidence="5">
    <location>
        <begin position="408"/>
        <end position="462"/>
    </location>
</feature>
<sequence length="814" mass="88541">MSVFARVVSVLAGTACFHILLSGNIAGQNLQRSQDEVAGDFCRLPLSPQFGSYFLALCYGQDNPSPACLNVPDTPVPPGWVLTYICDSGAYFPQGQGYVDSRCMGGQWVPPPPPCKEKICSVPGDPPNGWYSSHPLTCDGGNCAPLQDRLRDNSLLVLQCVPGYEPPEDNSALCIAGDWQLPLGCQRISNWTSNNDDEDSLTSRVSENRSCLMPVAPLHGTYLSPLCYGDRGNLPECEGLPGSSARHSWALTFVCDQGYLPSNNQTLYHSKCVDGQWLPAPPSCSVSLEDGCTQPRNPTHGQYAVTCAGTQCTGFAGSLVPRTHKLSLSCDPGYRPVEGYVMSTCVEGKWTPPPPTCADESDDTSIVHYQDISELQAQFKPCVLPQPPQHGRYALFSQKCHGAQLALPACQRGPGDTVPHLQVVSVSCDRGYQLGGLTEASAMALTSCDDGNWSQPFPECYRLCPSLKSLTVEIECYQGPKLVPCDSPMLPGSTAVSRCRLNHATADDPRDLECLPSGQWSGRLPVCKPNCGLSKLHNYDIVPTVVGGSASPLGYFPWHAALYHQGANSKWEPKCGGTLISPHIILTAAHCVTERADKLNPAQVMVALGKYHRSWYANESETVRRAVRDIQILPNYLGQESFLDLDIALLSLESPVPVNSFVMPACVDYYLSHPLLPNMKGYLAGWGNTQECGAGQICGDGSDTLRYTNTSFLYFRQCYESMQHIKRLPFARITTDKFCAGNGSYSVAQKGDSGGGVTFEFDGVHYVKGVVSAKISLPDSYSFSAFTNVSHHITWIYKMASYFDNSLFDKALQL</sequence>
<dbReference type="InterPro" id="IPR035976">
    <property type="entry name" value="Sushi/SCR/CCP_sf"/>
</dbReference>
<dbReference type="SUPFAM" id="SSF57535">
    <property type="entry name" value="Complement control module/SCR domain"/>
    <property type="match status" value="3"/>
</dbReference>
<dbReference type="GO" id="GO:0006508">
    <property type="term" value="P:proteolysis"/>
    <property type="evidence" value="ECO:0007669"/>
    <property type="project" value="InterPro"/>
</dbReference>
<feature type="disulfide bond" evidence="2">
    <location>
        <begin position="330"/>
        <end position="357"/>
    </location>
</feature>
<dbReference type="GO" id="GO:0004252">
    <property type="term" value="F:serine-type endopeptidase activity"/>
    <property type="evidence" value="ECO:0007669"/>
    <property type="project" value="InterPro"/>
</dbReference>
<keyword evidence="3" id="KW-0732">Signal</keyword>
<dbReference type="PROSITE" id="PS50240">
    <property type="entry name" value="TRYPSIN_DOM"/>
    <property type="match status" value="1"/>
</dbReference>
<dbReference type="InterPro" id="IPR009003">
    <property type="entry name" value="Peptidase_S1_PA"/>
</dbReference>
<feature type="domain" description="Peptidase S1" evidence="4">
    <location>
        <begin position="545"/>
        <end position="801"/>
    </location>
</feature>
<gene>
    <name evidence="6" type="ORF">g.14720</name>
</gene>
<organism evidence="6">
    <name type="scientific">Graphocephala atropunctata</name>
    <dbReference type="NCBI Taxonomy" id="36148"/>
    <lineage>
        <taxon>Eukaryota</taxon>
        <taxon>Metazoa</taxon>
        <taxon>Ecdysozoa</taxon>
        <taxon>Arthropoda</taxon>
        <taxon>Hexapoda</taxon>
        <taxon>Insecta</taxon>
        <taxon>Pterygota</taxon>
        <taxon>Neoptera</taxon>
        <taxon>Paraneoptera</taxon>
        <taxon>Hemiptera</taxon>
        <taxon>Auchenorrhyncha</taxon>
        <taxon>Membracoidea</taxon>
        <taxon>Cicadellidae</taxon>
        <taxon>Cicadellinae</taxon>
        <taxon>Cicadellini</taxon>
        <taxon>Graphocephala</taxon>
    </lineage>
</organism>
<dbReference type="Gene3D" id="2.40.10.10">
    <property type="entry name" value="Trypsin-like serine proteases"/>
    <property type="match status" value="1"/>
</dbReference>
<feature type="domain" description="Sushi" evidence="5">
    <location>
        <begin position="290"/>
        <end position="359"/>
    </location>
</feature>